<dbReference type="AlphaFoldDB" id="A0A5C2RLB3"/>
<name>A0A5C2RLB3_9APHY</name>
<evidence type="ECO:0000313" key="3">
    <source>
        <dbReference type="Proteomes" id="UP000313359"/>
    </source>
</evidence>
<gene>
    <name evidence="2" type="ORF">L227DRAFT_568601</name>
</gene>
<proteinExistence type="predicted"/>
<evidence type="ECO:0000313" key="2">
    <source>
        <dbReference type="EMBL" id="RPD52438.1"/>
    </source>
</evidence>
<sequence>MSLPSAQHAPHWHRLWCSPQQEALIGILLSSDDSRVKGVLEDLAEASRTCSPRRSSIVWTIPHTDTRVTVTEGGPDEPHKSATRPTQGRQQRRARDSDQVIEQSAAHRNTLLPDDQFASRTVEDVDDEAEPEDVPNSLYPGESGYSNAASSISSSDLGPRRQQVPTLLLLTMFSLAARYSPSMADVSPPWSEDSTTWTMGDEHMEEAKVILGGYRRVRLQRRTRSSVLIHGNYACRFSNDTAFLRQSAQAWLIRIRWSITGERPSGMLKYIDSSRKGPVL</sequence>
<keyword evidence="3" id="KW-1185">Reference proteome</keyword>
<feature type="compositionally biased region" description="Low complexity" evidence="1">
    <location>
        <begin position="143"/>
        <end position="155"/>
    </location>
</feature>
<dbReference type="Proteomes" id="UP000313359">
    <property type="component" value="Unassembled WGS sequence"/>
</dbReference>
<feature type="compositionally biased region" description="Acidic residues" evidence="1">
    <location>
        <begin position="124"/>
        <end position="133"/>
    </location>
</feature>
<dbReference type="EMBL" id="ML122362">
    <property type="protein sequence ID" value="RPD52438.1"/>
    <property type="molecule type" value="Genomic_DNA"/>
</dbReference>
<dbReference type="STRING" id="1328759.A0A5C2RLB3"/>
<feature type="region of interest" description="Disordered" evidence="1">
    <location>
        <begin position="65"/>
        <end position="100"/>
    </location>
</feature>
<accession>A0A5C2RLB3</accession>
<reference evidence="2" key="1">
    <citation type="journal article" date="2018" name="Genome Biol. Evol.">
        <title>Genomics and development of Lentinus tigrinus, a white-rot wood-decaying mushroom with dimorphic fruiting bodies.</title>
        <authorList>
            <person name="Wu B."/>
            <person name="Xu Z."/>
            <person name="Knudson A."/>
            <person name="Carlson A."/>
            <person name="Chen N."/>
            <person name="Kovaka S."/>
            <person name="LaButti K."/>
            <person name="Lipzen A."/>
            <person name="Pennachio C."/>
            <person name="Riley R."/>
            <person name="Schakwitz W."/>
            <person name="Umezawa K."/>
            <person name="Ohm R.A."/>
            <person name="Grigoriev I.V."/>
            <person name="Nagy L.G."/>
            <person name="Gibbons J."/>
            <person name="Hibbett D."/>
        </authorList>
    </citation>
    <scope>NUCLEOTIDE SEQUENCE [LARGE SCALE GENOMIC DNA]</scope>
    <source>
        <strain evidence="2">ALCF2SS1-6</strain>
    </source>
</reference>
<feature type="region of interest" description="Disordered" evidence="1">
    <location>
        <begin position="123"/>
        <end position="158"/>
    </location>
</feature>
<organism evidence="2 3">
    <name type="scientific">Lentinus tigrinus ALCF2SS1-6</name>
    <dbReference type="NCBI Taxonomy" id="1328759"/>
    <lineage>
        <taxon>Eukaryota</taxon>
        <taxon>Fungi</taxon>
        <taxon>Dikarya</taxon>
        <taxon>Basidiomycota</taxon>
        <taxon>Agaricomycotina</taxon>
        <taxon>Agaricomycetes</taxon>
        <taxon>Polyporales</taxon>
        <taxon>Polyporaceae</taxon>
        <taxon>Lentinus</taxon>
    </lineage>
</organism>
<protein>
    <submittedName>
        <fullName evidence="2">Uncharacterized protein</fullName>
    </submittedName>
</protein>
<evidence type="ECO:0000256" key="1">
    <source>
        <dbReference type="SAM" id="MobiDB-lite"/>
    </source>
</evidence>